<name>A0ABW5NR96_9FLAO</name>
<reference evidence="3" key="1">
    <citation type="journal article" date="2019" name="Int. J. Syst. Evol. Microbiol.">
        <title>The Global Catalogue of Microorganisms (GCM) 10K type strain sequencing project: providing services to taxonomists for standard genome sequencing and annotation.</title>
        <authorList>
            <consortium name="The Broad Institute Genomics Platform"/>
            <consortium name="The Broad Institute Genome Sequencing Center for Infectious Disease"/>
            <person name="Wu L."/>
            <person name="Ma J."/>
        </authorList>
    </citation>
    <scope>NUCLEOTIDE SEQUENCE [LARGE SCALE GENOMIC DNA]</scope>
    <source>
        <strain evidence="3">KCTC 42107</strain>
    </source>
</reference>
<organism evidence="2 3">
    <name type="scientific">Flavobacterium suzhouense</name>
    <dbReference type="NCBI Taxonomy" id="1529638"/>
    <lineage>
        <taxon>Bacteria</taxon>
        <taxon>Pseudomonadati</taxon>
        <taxon>Bacteroidota</taxon>
        <taxon>Flavobacteriia</taxon>
        <taxon>Flavobacteriales</taxon>
        <taxon>Flavobacteriaceae</taxon>
        <taxon>Flavobacterium</taxon>
    </lineage>
</organism>
<gene>
    <name evidence="2" type="ORF">ACFSR3_00905</name>
</gene>
<dbReference type="EMBL" id="JBHUMD010000003">
    <property type="protein sequence ID" value="MFD2600599.1"/>
    <property type="molecule type" value="Genomic_DNA"/>
</dbReference>
<feature type="signal peptide" evidence="1">
    <location>
        <begin position="1"/>
        <end position="19"/>
    </location>
</feature>
<keyword evidence="3" id="KW-1185">Reference proteome</keyword>
<evidence type="ECO:0000313" key="3">
    <source>
        <dbReference type="Proteomes" id="UP001597480"/>
    </source>
</evidence>
<evidence type="ECO:0008006" key="4">
    <source>
        <dbReference type="Google" id="ProtNLM"/>
    </source>
</evidence>
<evidence type="ECO:0000313" key="2">
    <source>
        <dbReference type="EMBL" id="MFD2600599.1"/>
    </source>
</evidence>
<evidence type="ECO:0000256" key="1">
    <source>
        <dbReference type="SAM" id="SignalP"/>
    </source>
</evidence>
<dbReference type="RefSeq" id="WP_379819304.1">
    <property type="nucleotide sequence ID" value="NZ_JBHUMD010000003.1"/>
</dbReference>
<comment type="caution">
    <text evidence="2">The sequence shown here is derived from an EMBL/GenBank/DDBJ whole genome shotgun (WGS) entry which is preliminary data.</text>
</comment>
<accession>A0ABW5NR96</accession>
<dbReference type="Proteomes" id="UP001597480">
    <property type="component" value="Unassembled WGS sequence"/>
</dbReference>
<protein>
    <recommendedName>
        <fullName evidence="4">Nuclear transport factor 2 family protein</fullName>
    </recommendedName>
</protein>
<sequence length="150" mass="17304">MKKILIALILLLSAYYATAQDSLTAEHKKVITDFINYFKNNDREEIALLVSYPLKREYPIPEVKDREKFLRRFDEIFDCKLIAMIVNSNPSKDWSAVGWRGIMLGNGSVWIDYDGTLIAVNYQSDAEVNKKAELIEFEKANLHSSVKQIQ</sequence>
<keyword evidence="1" id="KW-0732">Signal</keyword>
<proteinExistence type="predicted"/>
<feature type="chain" id="PRO_5046637213" description="Nuclear transport factor 2 family protein" evidence="1">
    <location>
        <begin position="20"/>
        <end position="150"/>
    </location>
</feature>